<dbReference type="CTD" id="20251349"/>
<keyword evidence="8" id="KW-1185">Reference proteome</keyword>
<dbReference type="PROSITE" id="PS50240">
    <property type="entry name" value="TRYPSIN_DOM"/>
    <property type="match status" value="1"/>
</dbReference>
<dbReference type="SUPFAM" id="SSF50494">
    <property type="entry name" value="Trypsin-like serine proteases"/>
    <property type="match status" value="1"/>
</dbReference>
<dbReference type="AlphaFoldDB" id="V4BAP6"/>
<feature type="non-terminal residue" evidence="7">
    <location>
        <position position="223"/>
    </location>
</feature>
<dbReference type="Pfam" id="PF00089">
    <property type="entry name" value="Trypsin"/>
    <property type="match status" value="1"/>
</dbReference>
<dbReference type="InterPro" id="IPR001254">
    <property type="entry name" value="Trypsin_dom"/>
</dbReference>
<dbReference type="Gene3D" id="2.40.10.10">
    <property type="entry name" value="Trypsin-like serine proteases"/>
    <property type="match status" value="1"/>
</dbReference>
<dbReference type="OrthoDB" id="6052809at2759"/>
<dbReference type="STRING" id="225164.V4BAP6"/>
<organism evidence="7 8">
    <name type="scientific">Lottia gigantea</name>
    <name type="common">Giant owl limpet</name>
    <dbReference type="NCBI Taxonomy" id="225164"/>
    <lineage>
        <taxon>Eukaryota</taxon>
        <taxon>Metazoa</taxon>
        <taxon>Spiralia</taxon>
        <taxon>Lophotrochozoa</taxon>
        <taxon>Mollusca</taxon>
        <taxon>Gastropoda</taxon>
        <taxon>Patellogastropoda</taxon>
        <taxon>Lottioidea</taxon>
        <taxon>Lottiidae</taxon>
        <taxon>Lottia</taxon>
    </lineage>
</organism>
<dbReference type="PANTHER" id="PTHR24252">
    <property type="entry name" value="ACROSIN-RELATED"/>
    <property type="match status" value="1"/>
</dbReference>
<evidence type="ECO:0000256" key="4">
    <source>
        <dbReference type="ARBA" id="ARBA00023157"/>
    </source>
</evidence>
<name>V4BAP6_LOTGI</name>
<dbReference type="InterPro" id="IPR018114">
    <property type="entry name" value="TRYPSIN_HIS"/>
</dbReference>
<dbReference type="PROSITE" id="PS00134">
    <property type="entry name" value="TRYPSIN_HIS"/>
    <property type="match status" value="1"/>
</dbReference>
<evidence type="ECO:0000256" key="3">
    <source>
        <dbReference type="ARBA" id="ARBA00022825"/>
    </source>
</evidence>
<sequence>GRIIGGQEVKECQYPWQVYIRTPKGNCGGTLVDNKHVITAAHCIYYYDLSSFYRILLLHSEIFLENRFIIMIFPRFTEFYWNDIAVITLAEELEFSVCVQPACLPSPSLNISTGVRCLASGWGVTSALSTQPTILQEAIIPILRQASCSAYGNLMDGNKICAGYLQGGIDSCEGDSGGPLMCADGELWVLAGVISFGNGCARPGYPGVYTNVLNSLSWLQTVL</sequence>
<keyword evidence="2 5" id="KW-0378">Hydrolase</keyword>
<protein>
    <recommendedName>
        <fullName evidence="6">Peptidase S1 domain-containing protein</fullName>
    </recommendedName>
</protein>
<dbReference type="EMBL" id="KB199699">
    <property type="protein sequence ID" value="ESP04586.1"/>
    <property type="molecule type" value="Genomic_DNA"/>
</dbReference>
<dbReference type="InterPro" id="IPR043504">
    <property type="entry name" value="Peptidase_S1_PA_chymotrypsin"/>
</dbReference>
<feature type="domain" description="Peptidase S1" evidence="6">
    <location>
        <begin position="3"/>
        <end position="223"/>
    </location>
</feature>
<accession>V4BAP6</accession>
<dbReference type="FunFam" id="2.40.10.10:FF:000003">
    <property type="entry name" value="Transmembrane serine protease 3"/>
    <property type="match status" value="1"/>
</dbReference>
<dbReference type="OMA" id="CQDEFAW"/>
<keyword evidence="3 5" id="KW-0720">Serine protease</keyword>
<proteinExistence type="predicted"/>
<dbReference type="RefSeq" id="XP_009044755.1">
    <property type="nucleotide sequence ID" value="XM_009046507.1"/>
</dbReference>
<dbReference type="InterPro" id="IPR001314">
    <property type="entry name" value="Peptidase_S1A"/>
</dbReference>
<dbReference type="HOGENOM" id="CLU_006842_0_4_1"/>
<dbReference type="PRINTS" id="PR00722">
    <property type="entry name" value="CHYMOTRYPSIN"/>
</dbReference>
<evidence type="ECO:0000256" key="1">
    <source>
        <dbReference type="ARBA" id="ARBA00022670"/>
    </source>
</evidence>
<keyword evidence="1 5" id="KW-0645">Protease</keyword>
<evidence type="ECO:0000259" key="6">
    <source>
        <dbReference type="PROSITE" id="PS50240"/>
    </source>
</evidence>
<dbReference type="GO" id="GO:0006508">
    <property type="term" value="P:proteolysis"/>
    <property type="evidence" value="ECO:0007669"/>
    <property type="project" value="UniProtKB-KW"/>
</dbReference>
<dbReference type="PANTHER" id="PTHR24252:SF7">
    <property type="entry name" value="HYALIN"/>
    <property type="match status" value="1"/>
</dbReference>
<dbReference type="SMART" id="SM00020">
    <property type="entry name" value="Tryp_SPc"/>
    <property type="match status" value="1"/>
</dbReference>
<dbReference type="Proteomes" id="UP000030746">
    <property type="component" value="Unassembled WGS sequence"/>
</dbReference>
<evidence type="ECO:0000313" key="8">
    <source>
        <dbReference type="Proteomes" id="UP000030746"/>
    </source>
</evidence>
<reference evidence="7 8" key="1">
    <citation type="journal article" date="2013" name="Nature">
        <title>Insights into bilaterian evolution from three spiralian genomes.</title>
        <authorList>
            <person name="Simakov O."/>
            <person name="Marletaz F."/>
            <person name="Cho S.J."/>
            <person name="Edsinger-Gonzales E."/>
            <person name="Havlak P."/>
            <person name="Hellsten U."/>
            <person name="Kuo D.H."/>
            <person name="Larsson T."/>
            <person name="Lv J."/>
            <person name="Arendt D."/>
            <person name="Savage R."/>
            <person name="Osoegawa K."/>
            <person name="de Jong P."/>
            <person name="Grimwood J."/>
            <person name="Chapman J.A."/>
            <person name="Shapiro H."/>
            <person name="Aerts A."/>
            <person name="Otillar R.P."/>
            <person name="Terry A.Y."/>
            <person name="Boore J.L."/>
            <person name="Grigoriev I.V."/>
            <person name="Lindberg D.R."/>
            <person name="Seaver E.C."/>
            <person name="Weisblat D.A."/>
            <person name="Putnam N.H."/>
            <person name="Rokhsar D.S."/>
        </authorList>
    </citation>
    <scope>NUCLEOTIDE SEQUENCE [LARGE SCALE GENOMIC DNA]</scope>
</reference>
<gene>
    <name evidence="7" type="ORF">LOTGIDRAFT_56436</name>
</gene>
<dbReference type="InterPro" id="IPR009003">
    <property type="entry name" value="Peptidase_S1_PA"/>
</dbReference>
<dbReference type="GeneID" id="20251349"/>
<evidence type="ECO:0000256" key="5">
    <source>
        <dbReference type="RuleBase" id="RU363034"/>
    </source>
</evidence>
<keyword evidence="4" id="KW-1015">Disulfide bond</keyword>
<dbReference type="KEGG" id="lgi:LOTGIDRAFT_56436"/>
<dbReference type="InterPro" id="IPR033116">
    <property type="entry name" value="TRYPSIN_SER"/>
</dbReference>
<feature type="non-terminal residue" evidence="7">
    <location>
        <position position="1"/>
    </location>
</feature>
<dbReference type="GO" id="GO:0004252">
    <property type="term" value="F:serine-type endopeptidase activity"/>
    <property type="evidence" value="ECO:0007669"/>
    <property type="project" value="InterPro"/>
</dbReference>
<evidence type="ECO:0000256" key="2">
    <source>
        <dbReference type="ARBA" id="ARBA00022801"/>
    </source>
</evidence>
<dbReference type="CDD" id="cd00190">
    <property type="entry name" value="Tryp_SPc"/>
    <property type="match status" value="1"/>
</dbReference>
<dbReference type="PROSITE" id="PS00135">
    <property type="entry name" value="TRYPSIN_SER"/>
    <property type="match status" value="1"/>
</dbReference>
<evidence type="ECO:0000313" key="7">
    <source>
        <dbReference type="EMBL" id="ESP04586.1"/>
    </source>
</evidence>